<gene>
    <name evidence="1" type="ORF">AVDCRST_MAG19-1081</name>
</gene>
<evidence type="ECO:0000313" key="1">
    <source>
        <dbReference type="EMBL" id="CAA9554227.1"/>
    </source>
</evidence>
<accession>A0A6J4ULE5</accession>
<dbReference type="AlphaFoldDB" id="A0A6J4ULE5"/>
<reference evidence="1" key="1">
    <citation type="submission" date="2020-02" db="EMBL/GenBank/DDBJ databases">
        <authorList>
            <person name="Meier V. D."/>
        </authorList>
    </citation>
    <scope>NUCLEOTIDE SEQUENCE</scope>
    <source>
        <strain evidence="1">AVDCRST_MAG19</strain>
    </source>
</reference>
<sequence>MANALFIGWGHPVRGREQQSLQVFHEALQYFGGLQQQGEIEAFEPVALEPHGGDLYGFLLLRGDPDKLSRVRAGEEFRRIISRGALVAEDMGVATAFVGDDLTRQFGIFQQQAGELAG</sequence>
<organism evidence="1">
    <name type="scientific">uncultured Thermomicrobiales bacterium</name>
    <dbReference type="NCBI Taxonomy" id="1645740"/>
    <lineage>
        <taxon>Bacteria</taxon>
        <taxon>Pseudomonadati</taxon>
        <taxon>Thermomicrobiota</taxon>
        <taxon>Thermomicrobia</taxon>
        <taxon>Thermomicrobiales</taxon>
        <taxon>environmental samples</taxon>
    </lineage>
</organism>
<protein>
    <submittedName>
        <fullName evidence="1">Uncharacterized protein</fullName>
    </submittedName>
</protein>
<name>A0A6J4ULE5_9BACT</name>
<proteinExistence type="predicted"/>
<dbReference type="EMBL" id="CADCWL010000044">
    <property type="protein sequence ID" value="CAA9554227.1"/>
    <property type="molecule type" value="Genomic_DNA"/>
</dbReference>